<reference evidence="3" key="1">
    <citation type="submission" date="2020-11" db="EMBL/GenBank/DDBJ databases">
        <title>Connecting structure to function with the recovery of over 1000 high-quality activated sludge metagenome-assembled genomes encoding full-length rRNA genes using long-read sequencing.</title>
        <authorList>
            <person name="Singleton C.M."/>
            <person name="Petriglieri F."/>
            <person name="Kristensen J.M."/>
            <person name="Kirkegaard R.H."/>
            <person name="Michaelsen T.Y."/>
            <person name="Andersen M.H."/>
            <person name="Karst S.M."/>
            <person name="Dueholm M.S."/>
            <person name="Nielsen P.H."/>
            <person name="Albertsen M."/>
        </authorList>
    </citation>
    <scope>NUCLEOTIDE SEQUENCE</scope>
    <source>
        <strain evidence="3">Fred_18-Q3-R57-64_BAT3C.431</strain>
    </source>
</reference>
<dbReference type="PANTHER" id="PTHR30486:SF6">
    <property type="entry name" value="TYPE IV PILUS RETRACTATION ATPASE PILT"/>
    <property type="match status" value="1"/>
</dbReference>
<dbReference type="InterPro" id="IPR050921">
    <property type="entry name" value="T4SS_GSP_E_ATPase"/>
</dbReference>
<sequence>MHPSPERAFTSPLGWDWIPHASNAYPISPAQLPRLSHAETLLVQRILAHIETIPESSFHPTQLQQIIRDYCTQNHLLIEREQECELMRVLEWHTLPGGILQILLQDPTLEEIAIAGIGETFPVRVWVAGEGWRDTPLYFTDAAPLITQINRLALHAGKRLSHATPTLNARLHDGSRLHASMPPVCVHAIELTIRKFVFRTTDATTFMRTSVIAPRPFAFLQLAMQADANLLLIGNTGSGKTTSLNVLLSCLPAHERFILVEETPELQLAQPHQIRLTPSSSAKLEMAELIRETLRMRPDRVVVGEIRFPEEAKAFMESVLAGQGKGTYATFHGYSAAEALARLRQFGILEQDLGWLNLIVTQKRWTQHQADHSIKEMRAICEINEIIPTKQGKLKLNPIFLWDTAAQQLLPKNKSQLICQKWEWNYPHSPFNEHWQQLTHALQAKKPTAPISARGD</sequence>
<name>A0A7T9DJ01_9ARCH</name>
<dbReference type="SUPFAM" id="SSF52540">
    <property type="entry name" value="P-loop containing nucleoside triphosphate hydrolases"/>
    <property type="match status" value="1"/>
</dbReference>
<comment type="similarity">
    <text evidence="1">Belongs to the GSP E family.</text>
</comment>
<proteinExistence type="inferred from homology"/>
<dbReference type="PANTHER" id="PTHR30486">
    <property type="entry name" value="TWITCHING MOTILITY PROTEIN PILT"/>
    <property type="match status" value="1"/>
</dbReference>
<dbReference type="GO" id="GO:0016887">
    <property type="term" value="F:ATP hydrolysis activity"/>
    <property type="evidence" value="ECO:0007669"/>
    <property type="project" value="InterPro"/>
</dbReference>
<dbReference type="EMBL" id="CP064981">
    <property type="protein sequence ID" value="QQR92219.1"/>
    <property type="molecule type" value="Genomic_DNA"/>
</dbReference>
<feature type="domain" description="Bacterial type II secretion system protein E" evidence="2">
    <location>
        <begin position="136"/>
        <end position="363"/>
    </location>
</feature>
<dbReference type="Proteomes" id="UP000596004">
    <property type="component" value="Chromosome"/>
</dbReference>
<organism evidence="3">
    <name type="scientific">Candidatus Iainarchaeum sp</name>
    <dbReference type="NCBI Taxonomy" id="3101447"/>
    <lineage>
        <taxon>Archaea</taxon>
        <taxon>Candidatus Iainarchaeota</taxon>
        <taxon>Candidatus Iainarchaeia</taxon>
        <taxon>Candidatus Iainarchaeales</taxon>
        <taxon>Candidatus Iainarchaeaceae</taxon>
        <taxon>Candidatus Iainarchaeum</taxon>
    </lineage>
</organism>
<evidence type="ECO:0000256" key="1">
    <source>
        <dbReference type="ARBA" id="ARBA00006611"/>
    </source>
</evidence>
<protein>
    <submittedName>
        <fullName evidence="3">CpaF family protein</fullName>
    </submittedName>
</protein>
<dbReference type="InterPro" id="IPR027417">
    <property type="entry name" value="P-loop_NTPase"/>
</dbReference>
<dbReference type="Gene3D" id="3.30.450.380">
    <property type="match status" value="1"/>
</dbReference>
<evidence type="ECO:0000259" key="2">
    <source>
        <dbReference type="Pfam" id="PF00437"/>
    </source>
</evidence>
<dbReference type="Pfam" id="PF00437">
    <property type="entry name" value="T2SSE"/>
    <property type="match status" value="1"/>
</dbReference>
<evidence type="ECO:0000313" key="3">
    <source>
        <dbReference type="EMBL" id="QQR92219.1"/>
    </source>
</evidence>
<gene>
    <name evidence="3" type="ORF">IPJ89_03590</name>
</gene>
<dbReference type="Gene3D" id="3.40.50.300">
    <property type="entry name" value="P-loop containing nucleotide triphosphate hydrolases"/>
    <property type="match status" value="1"/>
</dbReference>
<accession>A0A7T9DJ01</accession>
<dbReference type="AlphaFoldDB" id="A0A7T9DJ01"/>
<dbReference type="InterPro" id="IPR001482">
    <property type="entry name" value="T2SS/T4SS_dom"/>
</dbReference>